<dbReference type="GO" id="GO:0008233">
    <property type="term" value="F:peptidase activity"/>
    <property type="evidence" value="ECO:0007669"/>
    <property type="project" value="UniProtKB-KW"/>
</dbReference>
<keyword evidence="6 20" id="KW-0645">Protease</keyword>
<dbReference type="InterPro" id="IPR056169">
    <property type="entry name" value="HB_ELP1"/>
</dbReference>
<evidence type="ECO:0000256" key="2">
    <source>
        <dbReference type="ARBA" id="ARBA00005043"/>
    </source>
</evidence>
<evidence type="ECO:0000256" key="13">
    <source>
        <dbReference type="ARBA" id="ARBA00022918"/>
    </source>
</evidence>
<name>A0A1Y1HPM7_KLENI</name>
<evidence type="ECO:0000256" key="10">
    <source>
        <dbReference type="ARBA" id="ARBA00022722"/>
    </source>
</evidence>
<evidence type="ECO:0000256" key="1">
    <source>
        <dbReference type="ARBA" id="ARBA00004496"/>
    </source>
</evidence>
<evidence type="ECO:0000256" key="4">
    <source>
        <dbReference type="ARBA" id="ARBA00012493"/>
    </source>
</evidence>
<dbReference type="GO" id="GO:0000049">
    <property type="term" value="F:tRNA binding"/>
    <property type="evidence" value="ECO:0000318"/>
    <property type="project" value="GO_Central"/>
</dbReference>
<dbReference type="SUPFAM" id="SSF50630">
    <property type="entry name" value="Acid proteases"/>
    <property type="match status" value="1"/>
</dbReference>
<dbReference type="Pfam" id="PF23925">
    <property type="entry name" value="A-sol_ELP1"/>
    <property type="match status" value="2"/>
</dbReference>
<dbReference type="InterPro" id="IPR001584">
    <property type="entry name" value="Integrase_cat-core"/>
</dbReference>
<comment type="pathway">
    <text evidence="2">tRNA modification; 5-methoxycarbonylmethyl-2-thiouridine-tRNA biosynthesis.</text>
</comment>
<feature type="region of interest" description="Disordered" evidence="16">
    <location>
        <begin position="1288"/>
        <end position="1321"/>
    </location>
</feature>
<sequence>MRNLVVVREGWGQVEWIVEDGADISGQKDEVLALATDQDTGGTYFATRDGLLYERDARGKTTLLVSLTTFSEDGSPPFLEQGAEIVALEWLPEHEALAVASLHGDLLLVHRSPVEVEAVGMLEGGVAGMAWGPDGEVVAIATGAGKLLLMTKDWDVLAEVELESPTMESHVANGPSGVERVSISWRGDGKYLATNVGGSIVVWERDGCVLHARAEKVPGLHSHVAWQPRAALIAAVQPGQDFTHPKVVLFERNGLRKGGFELETVPGDTMVRGLQWNASSELLGIALEWGDTVAVQIWFRLNYHWYLKREWRRSRTRVGSLNFAWDPEQPLRLQLWTARGAHSHLDLAWQSAVTIENCTALVIDGPRVRITPLLETIIPPPLCAAAVEFPAPVQAACLGSDESGFGEVLAVVLSDGTIGLAHCERKGRWEDLDGEQEGEYGEPILKGEVVKGVSVSGRLVFWGREPLTLLALEREESGRESASVLTSFRFVRQSEAGSDACLRSRGQYAVQSSESHPVGGNLVSFWPAPNAEADLVLLEGGKLQWWGLGQPPRPCLTLEKGNSSRIEAVKVGSVCHVIALMSGKLYLSANCVATGVTSVVVRNSGANQGDGDGSAYVIWTTQKDELYIAELGMTSLEKQRAMPLNERGAVLLAALGEEAGVMIQTPRGNLETLYPRELVLATAANPLRRKDYAQALEVCRRHRLDLNLIVDFGGWERFVEDAPAFVRAVGSPARVAELVTSLHEGDVTREAYKGLLPPWNENSAEDNPETTDMGVARVSPSKEGGPGKVTSVCTAIREALRGAGEGIQSGAVGLCVLATHARSQPPQLEEALRILKEMRRAELQKDPNTALAGRTVAERAEDADEEGAPLISDTAPLTADRAMQHLIWLCGDANALYDVALGMYDLELAAMVAAQAQMDPKEFLPYLQSLASLSPALRKYTVDRKLGRWESALRNLAQAGDEHLPTALAILSEHPDLYPSAVNSIFVSQIPLRNTILEAWGDHLLRGEAFEQAAMAFLAGGHSERALAAYRHGGAWRAMFCVAGRLGYNVSATQELARQVVEELQALGRPSDAGHVALEYLSDVDSGVRLLTEAGAWSEALRIAYARERGELVNDVILGAAVTSARGHVADLQEGQEKVGKYLARFQAVRQRRLQLATRVGPTGAGDVIDEDGASVVSTAASTAMSGFSAYSHGTGGVESSVGTGGARKLSRKAKKKIQQGGGKIRAGSPEEESALVTHLAGLRASEPLKAELKQLAEVLVLLGEEPLARQLQSRFVTFERAQEKALEEARGAQAEDKAIAAEETEKRRAASRGAEASETGTRLVRRSFVGDHNYVKSHGRTRSELRRRNVYQRPRACERVPCVVPCNSACTRNGGQSRGGPPKKGESARTFLGELRHLASKLPEKISEDALLYRFTEGLNPTLRAKLVLSRPETLQDAEDAADYFEANESHLASLLDTETPPSSRFPQNNRGNLRRNDERRPSESTPPASNIPVQDNRNKNQLDKEISDLTKKLGQLHLLSQQNAGGSGGGGRPRICYKCGEEGHMARDCRKELPANSTAALAASDFDDNAYWAARYAAKEQQLNTTDEHVHVTEMELLPDSSVNTTLKDDILAAVKRHSDAPDNEGARKKRAPFPLNLPRRDTSDTPMPDVTPTEPGPATTAARYRAGHGRSSSRYQTQNSGPYSILNQLGATMAKIDFRTLLDISPKVRQDLLQYLTGPAETSSALPTSLTDSQSAASSNTLTTNLPTRYTVARCKVHIFNHPVETILDSGASATLMGQMQARRHDLLDMLEPPTCSFRTSSGDRDVPLGILPKFPIKIGDLEITLDVHVVRASNYDLLLGSDFFHQVGATLNYVDRTLRYRLDRDRYASIPIAFDTSTNIMYAEGTPLTSALDDAATDTGDVDSDLGEDLPPLISHDSDEDTGEVDSQFGDEPPPLVDEESDSDLGSELFSSDDDVPSLREADSDSEDSDSEFDPDEILDDLTAEFTAAMHAEEIADSATYTVPAHHIEPLDEWRASITGVVNFDEIMENIRSIRRGTELTAAQRDSLTKLLTEFEGSFQWKGRKLGFTDLVKHHIRTGNAAPIKQRAYRLSQRERNVVIQTVAEMLDDDVTEPSESPWAQNPVITGKKDGGDRFCVDFRKLNELTEKDAYPLPRIDDLLDQVGQASWFTSVDLKSGYWQIALAEADRPKTAFITPTGLYQFKVMPFGLCNAPSTFQRLMDVVLRPYLGRFCAVYLDDILIYSKTYEEHLQHVRLVLQALTNANLRIHPKKSVFAVRELVFLGHVVNAHGCSPDPDKIRWVRDFKPPPNVTLLRAFLGLCGFYRRFVHNFSARAAPLTLLLRKNAPFDWGSEQQAAFEDLKSALTNPPVLAHPDFNKPFLLKTDYCGTGLGAILAQTDAENHERVIAYASRSLTPAERNYSTTEGECLAVVWAVKHFRPYLHGTKFTLLTDHHSLRWLMNSRDLNTRLMRWSLKLQEYNFDIEYRPGSRHADVDALSRLPRPPNPATVPELCVFTAGAAAGSTLRVEEVPAARTTGRPTRPPIWLTDMDHQVRAPAAQPEPDHQTTETRATNPYLSKQPVHIRFDSDDDEPENNDQDEDDAGSPPDDERAGKSTGRSKYPDIMEDDAVMQYLTDGTISATVSVKERNRIVRRANNHELKTGILRIKPTQKYPSGRVIPTPEQRAEILDWSHNGTNHMGAAKLEKLILDQNYYWHNLRADCVRTCQECTNCNLAAISFRQPQAEMQPIEVKPGVGRAWAIDLMGGFPKTKRGNRLYIVAVERLTRWVEARPLPNKKAATVARFIYEEIIARHTVPEETSTDQGREFWAEVQLELARYGIQHIKTSPYHPQANGLAERTGQTILHGTERRAVQNPEEWDLDFPAVLLGYRISVQSSTGFAPFKLMYGRDPVLPFSFQEPPTLNINETETWNLDETIDHLMQTASTLDEVQTKALSNIEQAQQRQKLEFDKRHRTFDPPETPIEVGDFVLVQTAKRSKVHSEAEIGTYRVTRFPTKSNIEVEDAKGTKFIHHLDNVRLHAKRDEVDEEALEDMLE</sequence>
<dbReference type="Gene3D" id="3.10.10.10">
    <property type="entry name" value="HIV Type 1 Reverse Transcriptase, subunit A, domain 1"/>
    <property type="match status" value="1"/>
</dbReference>
<dbReference type="Pfam" id="PF13975">
    <property type="entry name" value="gag-asp_proteas"/>
    <property type="match status" value="1"/>
</dbReference>
<dbReference type="Gene3D" id="4.10.60.10">
    <property type="entry name" value="Zinc finger, CCHC-type"/>
    <property type="match status" value="1"/>
</dbReference>
<accession>A0A1Y1HPM7</accession>
<dbReference type="PROSITE" id="PS50994">
    <property type="entry name" value="INTEGRASE"/>
    <property type="match status" value="1"/>
</dbReference>
<dbReference type="SUPFAM" id="SSF56672">
    <property type="entry name" value="DNA/RNA polymerases"/>
    <property type="match status" value="1"/>
</dbReference>
<feature type="compositionally biased region" description="Acidic residues" evidence="16">
    <location>
        <begin position="1941"/>
        <end position="1960"/>
    </location>
</feature>
<dbReference type="FunFam" id="3.30.70.270:FF:000020">
    <property type="entry name" value="Transposon Tf2-6 polyprotein-like Protein"/>
    <property type="match status" value="1"/>
</dbReference>
<dbReference type="InterPro" id="IPR056166">
    <property type="entry name" value="TPR_ELP1"/>
</dbReference>
<keyword evidence="5" id="KW-0963">Cytoplasm</keyword>
<evidence type="ECO:0000256" key="16">
    <source>
        <dbReference type="SAM" id="MobiDB-lite"/>
    </source>
</evidence>
<comment type="subcellular location">
    <subcellularLocation>
        <location evidence="1">Cytoplasm</location>
    </subcellularLocation>
</comment>
<feature type="compositionally biased region" description="Polar residues" evidence="16">
    <location>
        <begin position="1461"/>
        <end position="1473"/>
    </location>
</feature>
<dbReference type="InterPro" id="IPR043502">
    <property type="entry name" value="DNA/RNA_pol_sf"/>
</dbReference>
<evidence type="ECO:0000256" key="6">
    <source>
        <dbReference type="ARBA" id="ARBA00022670"/>
    </source>
</evidence>
<feature type="compositionally biased region" description="Low complexity" evidence="16">
    <location>
        <begin position="1654"/>
        <end position="1665"/>
    </location>
</feature>
<dbReference type="Pfam" id="PF23936">
    <property type="entry name" value="HB_ELP1"/>
    <property type="match status" value="1"/>
</dbReference>
<evidence type="ECO:0000256" key="12">
    <source>
        <dbReference type="ARBA" id="ARBA00022801"/>
    </source>
</evidence>
<dbReference type="UniPathway" id="UPA00988"/>
<keyword evidence="12" id="KW-0378">Hydrolase</keyword>
<feature type="region of interest" description="Disordered" evidence="16">
    <location>
        <begin position="1619"/>
        <end position="1682"/>
    </location>
</feature>
<keyword evidence="15" id="KW-0479">Metal-binding</keyword>
<dbReference type="Pfam" id="PF00665">
    <property type="entry name" value="rve"/>
    <property type="match status" value="1"/>
</dbReference>
<keyword evidence="15" id="KW-0863">Zinc-finger</keyword>
<dbReference type="Gene3D" id="3.10.20.370">
    <property type="match status" value="1"/>
</dbReference>
<dbReference type="OrthoDB" id="40048at2759"/>
<feature type="compositionally biased region" description="Polar residues" evidence="16">
    <location>
        <begin position="1673"/>
        <end position="1682"/>
    </location>
</feature>
<keyword evidence="7" id="KW-0808">Transferase</keyword>
<dbReference type="Gene3D" id="3.30.70.270">
    <property type="match status" value="2"/>
</dbReference>
<dbReference type="InterPro" id="IPR036397">
    <property type="entry name" value="RNaseH_sf"/>
</dbReference>
<dbReference type="FunFam" id="3.10.10.10:FF:000007">
    <property type="entry name" value="Retrovirus-related Pol polyprotein from transposon 17.6-like Protein"/>
    <property type="match status" value="1"/>
</dbReference>
<feature type="region of interest" description="Disordered" evidence="16">
    <location>
        <begin position="2529"/>
        <end position="2548"/>
    </location>
</feature>
<dbReference type="Pfam" id="PF17917">
    <property type="entry name" value="RT_RNaseH"/>
    <property type="match status" value="1"/>
</dbReference>
<evidence type="ECO:0000313" key="20">
    <source>
        <dbReference type="EMBL" id="GAQ78566.1"/>
    </source>
</evidence>
<dbReference type="GO" id="GO:0008270">
    <property type="term" value="F:zinc ion binding"/>
    <property type="evidence" value="ECO:0007669"/>
    <property type="project" value="UniProtKB-KW"/>
</dbReference>
<dbReference type="SMART" id="SM00343">
    <property type="entry name" value="ZnF_C2HC"/>
    <property type="match status" value="1"/>
</dbReference>
<feature type="compositionally biased region" description="Acidic residues" evidence="16">
    <location>
        <begin position="1968"/>
        <end position="1979"/>
    </location>
</feature>
<dbReference type="Pfam" id="PF00078">
    <property type="entry name" value="RVT_1"/>
    <property type="match status" value="1"/>
</dbReference>
<dbReference type="InterPro" id="IPR006849">
    <property type="entry name" value="Elp1"/>
</dbReference>
<dbReference type="Gene3D" id="1.10.340.70">
    <property type="match status" value="1"/>
</dbReference>
<feature type="region of interest" description="Disordered" evidence="16">
    <location>
        <begin position="1195"/>
        <end position="1230"/>
    </location>
</feature>
<evidence type="ECO:0000256" key="7">
    <source>
        <dbReference type="ARBA" id="ARBA00022679"/>
    </source>
</evidence>
<keyword evidence="15" id="KW-0862">Zinc</keyword>
<dbReference type="GO" id="GO:0003964">
    <property type="term" value="F:RNA-directed DNA polymerase activity"/>
    <property type="evidence" value="ECO:0007669"/>
    <property type="project" value="UniProtKB-KW"/>
</dbReference>
<keyword evidence="8" id="KW-0819">tRNA processing</keyword>
<feature type="region of interest" description="Disordered" evidence="16">
    <location>
        <begin position="1455"/>
        <end position="1502"/>
    </location>
</feature>
<dbReference type="Pfam" id="PF17921">
    <property type="entry name" value="Integrase_H2C2"/>
    <property type="match status" value="1"/>
</dbReference>
<dbReference type="STRING" id="105231.A0A1Y1HPM7"/>
<evidence type="ECO:0000259" key="19">
    <source>
        <dbReference type="PROSITE" id="PS50994"/>
    </source>
</evidence>
<dbReference type="GO" id="GO:0033588">
    <property type="term" value="C:elongator holoenzyme complex"/>
    <property type="evidence" value="ECO:0000318"/>
    <property type="project" value="GO_Central"/>
</dbReference>
<dbReference type="Gene3D" id="3.30.420.10">
    <property type="entry name" value="Ribonuclease H-like superfamily/Ribonuclease H"/>
    <property type="match status" value="1"/>
</dbReference>
<dbReference type="Proteomes" id="UP000054558">
    <property type="component" value="Unassembled WGS sequence"/>
</dbReference>
<dbReference type="InterPro" id="IPR015943">
    <property type="entry name" value="WD40/YVTN_repeat-like_dom_sf"/>
</dbReference>
<dbReference type="Pfam" id="PF04762">
    <property type="entry name" value="Beta-prop_ELP1_1st"/>
    <property type="match status" value="2"/>
</dbReference>
<feature type="compositionally biased region" description="Polar residues" evidence="16">
    <location>
        <begin position="1485"/>
        <end position="1497"/>
    </location>
</feature>
<keyword evidence="10" id="KW-0540">Nuclease</keyword>
<dbReference type="CDD" id="cd00303">
    <property type="entry name" value="retropepsin_like"/>
    <property type="match status" value="1"/>
</dbReference>
<dbReference type="InterPro" id="IPR001878">
    <property type="entry name" value="Znf_CCHC"/>
</dbReference>
<dbReference type="InterPro" id="IPR041588">
    <property type="entry name" value="Integrase_H2C2"/>
</dbReference>
<dbReference type="SUPFAM" id="SSF57756">
    <property type="entry name" value="Retrovirus zinc finger-like domains"/>
    <property type="match status" value="1"/>
</dbReference>
<dbReference type="EMBL" id="DF236964">
    <property type="protein sequence ID" value="GAQ78566.1"/>
    <property type="molecule type" value="Genomic_DNA"/>
</dbReference>
<dbReference type="InterPro" id="IPR012337">
    <property type="entry name" value="RNaseH-like_sf"/>
</dbReference>
<protein>
    <recommendedName>
        <fullName evidence="14">Elongator complex protein 1</fullName>
        <ecNumber evidence="4">2.7.7.49</ecNumber>
    </recommendedName>
</protein>
<feature type="compositionally biased region" description="Basic and acidic residues" evidence="16">
    <location>
        <begin position="1288"/>
        <end position="1309"/>
    </location>
</feature>
<gene>
    <name evidence="20" type="ORF">KFL_000150180</name>
</gene>
<dbReference type="InterPro" id="IPR041373">
    <property type="entry name" value="RT_RNaseH"/>
</dbReference>
<evidence type="ECO:0000256" key="8">
    <source>
        <dbReference type="ARBA" id="ARBA00022694"/>
    </source>
</evidence>
<evidence type="ECO:0000256" key="11">
    <source>
        <dbReference type="ARBA" id="ARBA00022759"/>
    </source>
</evidence>
<comment type="similarity">
    <text evidence="3">Belongs to the ELP1/IKA1 family.</text>
</comment>
<feature type="region of interest" description="Disordered" evidence="16">
    <location>
        <begin position="1723"/>
        <end position="1744"/>
    </location>
</feature>
<feature type="compositionally biased region" description="Basic residues" evidence="16">
    <location>
        <begin position="1209"/>
        <end position="1218"/>
    </location>
</feature>
<feature type="region of interest" description="Disordered" evidence="16">
    <location>
        <begin position="1895"/>
        <end position="1979"/>
    </location>
</feature>
<dbReference type="CDD" id="cd09274">
    <property type="entry name" value="RNase_HI_RT_Ty3"/>
    <property type="match status" value="1"/>
</dbReference>
<dbReference type="Gene3D" id="2.40.70.10">
    <property type="entry name" value="Acid Proteases"/>
    <property type="match status" value="1"/>
</dbReference>
<evidence type="ECO:0000256" key="9">
    <source>
        <dbReference type="ARBA" id="ARBA00022695"/>
    </source>
</evidence>
<evidence type="ECO:0000256" key="14">
    <source>
        <dbReference type="ARBA" id="ARBA00029535"/>
    </source>
</evidence>
<dbReference type="SUPFAM" id="SSF53098">
    <property type="entry name" value="Ribonuclease H-like"/>
    <property type="match status" value="1"/>
</dbReference>
<feature type="compositionally biased region" description="Acidic residues" evidence="16">
    <location>
        <begin position="2590"/>
        <end position="2605"/>
    </location>
</feature>
<dbReference type="InterPro" id="IPR036875">
    <property type="entry name" value="Znf_CCHC_sf"/>
</dbReference>
<dbReference type="InterPro" id="IPR056165">
    <property type="entry name" value="Beta-prop_ELP1_2nd"/>
</dbReference>
<dbReference type="PANTHER" id="PTHR12747">
    <property type="entry name" value="ELONGATOR COMPLEX PROTEIN 1"/>
    <property type="match status" value="1"/>
</dbReference>
<dbReference type="GO" id="GO:0006508">
    <property type="term" value="P:proteolysis"/>
    <property type="evidence" value="ECO:0007669"/>
    <property type="project" value="UniProtKB-KW"/>
</dbReference>
<dbReference type="GO" id="GO:0005829">
    <property type="term" value="C:cytosol"/>
    <property type="evidence" value="ECO:0000318"/>
    <property type="project" value="GO_Central"/>
</dbReference>
<feature type="region of interest" description="Disordered" evidence="16">
    <location>
        <begin position="2558"/>
        <end position="2626"/>
    </location>
</feature>
<dbReference type="PROSITE" id="PS50878">
    <property type="entry name" value="RT_POL"/>
    <property type="match status" value="1"/>
</dbReference>
<dbReference type="GO" id="GO:0015074">
    <property type="term" value="P:DNA integration"/>
    <property type="evidence" value="ECO:0007669"/>
    <property type="project" value="InterPro"/>
</dbReference>
<feature type="compositionally biased region" description="Basic and acidic residues" evidence="16">
    <location>
        <begin position="1619"/>
        <end position="1629"/>
    </location>
</feature>
<organism evidence="20 21">
    <name type="scientific">Klebsormidium nitens</name>
    <name type="common">Green alga</name>
    <name type="synonym">Ulothrix nitens</name>
    <dbReference type="NCBI Taxonomy" id="105231"/>
    <lineage>
        <taxon>Eukaryota</taxon>
        <taxon>Viridiplantae</taxon>
        <taxon>Streptophyta</taxon>
        <taxon>Klebsormidiophyceae</taxon>
        <taxon>Klebsormidiales</taxon>
        <taxon>Klebsormidiaceae</taxon>
        <taxon>Klebsormidium</taxon>
    </lineage>
</organism>
<dbReference type="InterPro" id="IPR056164">
    <property type="entry name" value="Beta-prop_ELP1_1st"/>
</dbReference>
<dbReference type="CDD" id="cd01647">
    <property type="entry name" value="RT_LTR"/>
    <property type="match status" value="1"/>
</dbReference>
<evidence type="ECO:0000256" key="5">
    <source>
        <dbReference type="ARBA" id="ARBA00022490"/>
    </source>
</evidence>
<keyword evidence="11" id="KW-0255">Endonuclease</keyword>
<dbReference type="FunFam" id="3.10.20.370:FF:000001">
    <property type="entry name" value="Retrovirus-related Pol polyprotein from transposon 17.6-like protein"/>
    <property type="match status" value="1"/>
</dbReference>
<dbReference type="Pfam" id="PF23797">
    <property type="entry name" value="Beta-prop_ELP1_2nd"/>
    <property type="match status" value="1"/>
</dbReference>
<dbReference type="InterPro" id="IPR000477">
    <property type="entry name" value="RT_dom"/>
</dbReference>
<evidence type="ECO:0000313" key="21">
    <source>
        <dbReference type="Proteomes" id="UP000054558"/>
    </source>
</evidence>
<dbReference type="InterPro" id="IPR056167">
    <property type="entry name" value="A-sol_ELP1"/>
</dbReference>
<evidence type="ECO:0000256" key="3">
    <source>
        <dbReference type="ARBA" id="ARBA00006086"/>
    </source>
</evidence>
<dbReference type="PROSITE" id="PS50158">
    <property type="entry name" value="ZF_CCHC"/>
    <property type="match status" value="1"/>
</dbReference>
<proteinExistence type="inferred from homology"/>
<keyword evidence="9" id="KW-0548">Nucleotidyltransferase</keyword>
<keyword evidence="13" id="KW-0695">RNA-directed DNA polymerase</keyword>
<dbReference type="Pfam" id="PF23878">
    <property type="entry name" value="TPR_ELP1"/>
    <property type="match status" value="1"/>
</dbReference>
<dbReference type="SUPFAM" id="SSF69322">
    <property type="entry name" value="Tricorn protease domain 2"/>
    <property type="match status" value="1"/>
</dbReference>
<feature type="domain" description="CCHC-type" evidence="17">
    <location>
        <begin position="1538"/>
        <end position="1553"/>
    </location>
</feature>
<keyword evidence="21" id="KW-1185">Reference proteome</keyword>
<dbReference type="GO" id="GO:0002926">
    <property type="term" value="P:tRNA wobble base 5-methoxycarbonylmethyl-2-thiouridinylation"/>
    <property type="evidence" value="ECO:0000318"/>
    <property type="project" value="GO_Central"/>
</dbReference>
<dbReference type="GO" id="GO:0004519">
    <property type="term" value="F:endonuclease activity"/>
    <property type="evidence" value="ECO:0007669"/>
    <property type="project" value="UniProtKB-KW"/>
</dbReference>
<dbReference type="InterPro" id="IPR043128">
    <property type="entry name" value="Rev_trsase/Diguanyl_cyclase"/>
</dbReference>
<dbReference type="Gene3D" id="2.130.10.10">
    <property type="entry name" value="YVTN repeat-like/Quinoprotein amine dehydrogenase"/>
    <property type="match status" value="1"/>
</dbReference>
<feature type="domain" description="Reverse transcriptase" evidence="18">
    <location>
        <begin position="2111"/>
        <end position="2290"/>
    </location>
</feature>
<dbReference type="PANTHER" id="PTHR12747:SF0">
    <property type="entry name" value="ELONGATOR COMPLEX PROTEIN 1"/>
    <property type="match status" value="1"/>
</dbReference>
<feature type="domain" description="Integrase catalytic" evidence="19">
    <location>
        <begin position="2751"/>
        <end position="2911"/>
    </location>
</feature>
<dbReference type="InterPro" id="IPR021109">
    <property type="entry name" value="Peptidase_aspartic_dom_sf"/>
</dbReference>
<evidence type="ECO:0000259" key="18">
    <source>
        <dbReference type="PROSITE" id="PS50878"/>
    </source>
</evidence>
<evidence type="ECO:0000256" key="15">
    <source>
        <dbReference type="PROSITE-ProRule" id="PRU00047"/>
    </source>
</evidence>
<evidence type="ECO:0000259" key="17">
    <source>
        <dbReference type="PROSITE" id="PS50158"/>
    </source>
</evidence>
<dbReference type="EC" id="2.7.7.49" evidence="4"/>
<dbReference type="Pfam" id="PF00098">
    <property type="entry name" value="zf-CCHC"/>
    <property type="match status" value="1"/>
</dbReference>
<reference evidence="20 21" key="1">
    <citation type="journal article" date="2014" name="Nat. Commun.">
        <title>Klebsormidium flaccidum genome reveals primary factors for plant terrestrial adaptation.</title>
        <authorList>
            <person name="Hori K."/>
            <person name="Maruyama F."/>
            <person name="Fujisawa T."/>
            <person name="Togashi T."/>
            <person name="Yamamoto N."/>
            <person name="Seo M."/>
            <person name="Sato S."/>
            <person name="Yamada T."/>
            <person name="Mori H."/>
            <person name="Tajima N."/>
            <person name="Moriyama T."/>
            <person name="Ikeuchi M."/>
            <person name="Watanabe M."/>
            <person name="Wada H."/>
            <person name="Kobayashi K."/>
            <person name="Saito M."/>
            <person name="Masuda T."/>
            <person name="Sasaki-Sekimoto Y."/>
            <person name="Mashiguchi K."/>
            <person name="Awai K."/>
            <person name="Shimojima M."/>
            <person name="Masuda S."/>
            <person name="Iwai M."/>
            <person name="Nobusawa T."/>
            <person name="Narise T."/>
            <person name="Kondo S."/>
            <person name="Saito H."/>
            <person name="Sato R."/>
            <person name="Murakawa M."/>
            <person name="Ihara Y."/>
            <person name="Oshima-Yamada Y."/>
            <person name="Ohtaka K."/>
            <person name="Satoh M."/>
            <person name="Sonobe K."/>
            <person name="Ishii M."/>
            <person name="Ohtani R."/>
            <person name="Kanamori-Sato M."/>
            <person name="Honoki R."/>
            <person name="Miyazaki D."/>
            <person name="Mochizuki H."/>
            <person name="Umetsu J."/>
            <person name="Higashi K."/>
            <person name="Shibata D."/>
            <person name="Kamiya Y."/>
            <person name="Sato N."/>
            <person name="Nakamura Y."/>
            <person name="Tabata S."/>
            <person name="Ida S."/>
            <person name="Kurokawa K."/>
            <person name="Ohta H."/>
        </authorList>
    </citation>
    <scope>NUCLEOTIDE SEQUENCE [LARGE SCALE GENOMIC DNA]</scope>
    <source>
        <strain evidence="20 21">NIES-2285</strain>
    </source>
</reference>